<proteinExistence type="predicted"/>
<evidence type="ECO:0000313" key="2">
    <source>
        <dbReference type="Proteomes" id="UP001274896"/>
    </source>
</evidence>
<evidence type="ECO:0000313" key="1">
    <source>
        <dbReference type="EMBL" id="KAK3533186.1"/>
    </source>
</evidence>
<dbReference type="AlphaFoldDB" id="A0AAE0QVF5"/>
<accession>A0AAE0QVF5</accession>
<protein>
    <submittedName>
        <fullName evidence="1">Uncharacterized protein</fullName>
    </submittedName>
</protein>
<gene>
    <name evidence="1" type="ORF">QTP70_013588</name>
</gene>
<name>A0AAE0QVF5_9TELE</name>
<sequence>MGKRKDLSEFNKGQIVMARRLDQGISKTAGIVECSRSAVYFMEHHCVCNFQPVHEKMAAVVMEEVVSHVYDVFVLTVHPMPNPSLSLGPPLPEYVRIGVPSV</sequence>
<keyword evidence="2" id="KW-1185">Reference proteome</keyword>
<reference evidence="1" key="1">
    <citation type="submission" date="2023-06" db="EMBL/GenBank/DDBJ databases">
        <title>Male Hemibagrus guttatus genome.</title>
        <authorList>
            <person name="Bian C."/>
        </authorList>
    </citation>
    <scope>NUCLEOTIDE SEQUENCE</scope>
    <source>
        <strain evidence="1">Male_cb2023</strain>
        <tissue evidence="1">Muscle</tissue>
    </source>
</reference>
<organism evidence="1 2">
    <name type="scientific">Hemibagrus guttatus</name>
    <dbReference type="NCBI Taxonomy" id="175788"/>
    <lineage>
        <taxon>Eukaryota</taxon>
        <taxon>Metazoa</taxon>
        <taxon>Chordata</taxon>
        <taxon>Craniata</taxon>
        <taxon>Vertebrata</taxon>
        <taxon>Euteleostomi</taxon>
        <taxon>Actinopterygii</taxon>
        <taxon>Neopterygii</taxon>
        <taxon>Teleostei</taxon>
        <taxon>Ostariophysi</taxon>
        <taxon>Siluriformes</taxon>
        <taxon>Bagridae</taxon>
        <taxon>Hemibagrus</taxon>
    </lineage>
</organism>
<comment type="caution">
    <text evidence="1">The sequence shown here is derived from an EMBL/GenBank/DDBJ whole genome shotgun (WGS) entry which is preliminary data.</text>
</comment>
<dbReference type="Proteomes" id="UP001274896">
    <property type="component" value="Unassembled WGS sequence"/>
</dbReference>
<dbReference type="EMBL" id="JAUCMX010000010">
    <property type="protein sequence ID" value="KAK3533186.1"/>
    <property type="molecule type" value="Genomic_DNA"/>
</dbReference>